<dbReference type="RefSeq" id="XP_045098891.1">
    <property type="nucleotide sequence ID" value="XM_045237586.1"/>
</dbReference>
<dbReference type="eggNOG" id="ENOG502SY7B">
    <property type="taxonomic scope" value="Eukaryota"/>
</dbReference>
<keyword evidence="1" id="KW-0812">Transmembrane</keyword>
<feature type="transmembrane region" description="Helical" evidence="1">
    <location>
        <begin position="137"/>
        <end position="157"/>
    </location>
</feature>
<dbReference type="OMA" id="VIFKTPK"/>
<dbReference type="CTD" id="68918532"/>
<dbReference type="PANTHER" id="PTHR22941:SF36">
    <property type="entry name" value="SERPENTINE RECEPTOR, CLASS H"/>
    <property type="match status" value="1"/>
</dbReference>
<dbReference type="Gene3D" id="1.20.1070.10">
    <property type="entry name" value="Rhodopsin 7-helix transmembrane proteins"/>
    <property type="match status" value="1"/>
</dbReference>
<dbReference type="InParanoid" id="B6IHE8"/>
<feature type="transmembrane region" description="Helical" evidence="1">
    <location>
        <begin position="237"/>
        <end position="263"/>
    </location>
</feature>
<feature type="transmembrane region" description="Helical" evidence="1">
    <location>
        <begin position="275"/>
        <end position="294"/>
    </location>
</feature>
<proteinExistence type="predicted"/>
<dbReference type="GeneID" id="68918532"/>
<dbReference type="Proteomes" id="UP000008549">
    <property type="component" value="Unassembled WGS sequence"/>
</dbReference>
<keyword evidence="3" id="KW-1185">Reference proteome</keyword>
<gene>
    <name evidence="2" type="ORF">CBG27072</name>
    <name evidence="2" type="ORF">CBG_27072</name>
</gene>
<dbReference type="SUPFAM" id="SSF81321">
    <property type="entry name" value="Family A G protein-coupled receptor-like"/>
    <property type="match status" value="1"/>
</dbReference>
<feature type="transmembrane region" description="Helical" evidence="1">
    <location>
        <begin position="96"/>
        <end position="116"/>
    </location>
</feature>
<dbReference type="KEGG" id="cbr:CBG_27072"/>
<evidence type="ECO:0000313" key="2">
    <source>
        <dbReference type="EMBL" id="CAR99328.1"/>
    </source>
</evidence>
<dbReference type="EMBL" id="HE600998">
    <property type="protein sequence ID" value="CAR99328.1"/>
    <property type="molecule type" value="Genomic_DNA"/>
</dbReference>
<dbReference type="AlphaFoldDB" id="B6IHE8"/>
<keyword evidence="1" id="KW-1133">Transmembrane helix</keyword>
<evidence type="ECO:0000256" key="1">
    <source>
        <dbReference type="SAM" id="Phobius"/>
    </source>
</evidence>
<organism evidence="2 3">
    <name type="scientific">Caenorhabditis briggsae</name>
    <dbReference type="NCBI Taxonomy" id="6238"/>
    <lineage>
        <taxon>Eukaryota</taxon>
        <taxon>Metazoa</taxon>
        <taxon>Ecdysozoa</taxon>
        <taxon>Nematoda</taxon>
        <taxon>Chromadorea</taxon>
        <taxon>Rhabditida</taxon>
        <taxon>Rhabditina</taxon>
        <taxon>Rhabditomorpha</taxon>
        <taxon>Rhabditoidea</taxon>
        <taxon>Rhabditidae</taxon>
        <taxon>Peloderinae</taxon>
        <taxon>Caenorhabditis</taxon>
    </lineage>
</organism>
<accession>B6IHE8</accession>
<dbReference type="Pfam" id="PF10318">
    <property type="entry name" value="7TM_GPCR_Srh"/>
    <property type="match status" value="1"/>
</dbReference>
<dbReference type="PANTHER" id="PTHR22941">
    <property type="entry name" value="SERPENTINE RECEPTOR"/>
    <property type="match status" value="1"/>
</dbReference>
<evidence type="ECO:0000313" key="3">
    <source>
        <dbReference type="Proteomes" id="UP000008549"/>
    </source>
</evidence>
<feature type="transmembrane region" description="Helical" evidence="1">
    <location>
        <begin position="184"/>
        <end position="217"/>
    </location>
</feature>
<sequence length="338" mass="37874">MCSYETSYFDSDEFYLTALHILTVIEIPVHLFGAFIVIFKTPKKMASIKNSLLSLHCLSAFVDFYLSFLTSPVLSIPSSAGYPLGVSKWLMVPTSIQVYLAFSLVSAVSVSIVLLFEGRYYVLANGANSNRNCKRKLHLIFLYCLSFLFFLPSFFNIPDQKEGQLSLIRKIPCFPPDLLNRPGFFVLAVDATVCAICVGSMSSFLVIHGLFYVMSIVWQLSGSSSKSRNSHKLQKQLMITLGIQVVIPISVFFVPTFILIFLVCSNQFNPTVTNMSVVMAAAHGVISTMTMLIVHRPYREATLDTFYWITMKERKPTESKIMITVVGQNAQIAKRVIS</sequence>
<reference evidence="2 3" key="1">
    <citation type="journal article" date="2003" name="PLoS Biol.">
        <title>The genome sequence of Caenorhabditis briggsae: a platform for comparative genomics.</title>
        <authorList>
            <person name="Stein L.D."/>
            <person name="Bao Z."/>
            <person name="Blasiar D."/>
            <person name="Blumenthal T."/>
            <person name="Brent M.R."/>
            <person name="Chen N."/>
            <person name="Chinwalla A."/>
            <person name="Clarke L."/>
            <person name="Clee C."/>
            <person name="Coghlan A."/>
            <person name="Coulson A."/>
            <person name="D'Eustachio P."/>
            <person name="Fitch D.H."/>
            <person name="Fulton L.A."/>
            <person name="Fulton R.E."/>
            <person name="Griffiths-Jones S."/>
            <person name="Harris T.W."/>
            <person name="Hillier L.W."/>
            <person name="Kamath R."/>
            <person name="Kuwabara P.E."/>
            <person name="Mardis E.R."/>
            <person name="Marra M.A."/>
            <person name="Miner T.L."/>
            <person name="Minx P."/>
            <person name="Mullikin J.C."/>
            <person name="Plumb R.W."/>
            <person name="Rogers J."/>
            <person name="Schein J.E."/>
            <person name="Sohrmann M."/>
            <person name="Spieth J."/>
            <person name="Stajich J.E."/>
            <person name="Wei C."/>
            <person name="Willey D."/>
            <person name="Wilson R.K."/>
            <person name="Durbin R."/>
            <person name="Waterston R.H."/>
        </authorList>
    </citation>
    <scope>NUCLEOTIDE SEQUENCE [LARGE SCALE GENOMIC DNA]</scope>
    <source>
        <strain evidence="2 3">AF16</strain>
    </source>
</reference>
<dbReference type="InterPro" id="IPR053220">
    <property type="entry name" value="Nematode_rcpt-like_serp_H"/>
</dbReference>
<dbReference type="InterPro" id="IPR019422">
    <property type="entry name" value="7TM_GPCR_serpentine_rcpt_Srh"/>
</dbReference>
<reference evidence="2 3" key="2">
    <citation type="journal article" date="2011" name="PLoS Genet.">
        <title>Caenorhabditis briggsae recombinant inbred line genotypes reveal inter-strain incompatibility and the evolution of recombination.</title>
        <authorList>
            <person name="Ross J.A."/>
            <person name="Koboldt D.C."/>
            <person name="Staisch J.E."/>
            <person name="Chamberlin H.M."/>
            <person name="Gupta B.P."/>
            <person name="Miller R.D."/>
            <person name="Baird S.E."/>
            <person name="Haag E.S."/>
        </authorList>
    </citation>
    <scope>NUCLEOTIDE SEQUENCE [LARGE SCALE GENOMIC DNA]</scope>
    <source>
        <strain evidence="2 3">AF16</strain>
    </source>
</reference>
<feature type="transmembrane region" description="Helical" evidence="1">
    <location>
        <begin position="51"/>
        <end position="76"/>
    </location>
</feature>
<feature type="transmembrane region" description="Helical" evidence="1">
    <location>
        <begin position="14"/>
        <end position="39"/>
    </location>
</feature>
<name>B6IHE8_CAEBR</name>
<dbReference type="HOGENOM" id="CLU_042960_1_0_1"/>
<protein>
    <submittedName>
        <fullName evidence="2">Protein CBG27072</fullName>
    </submittedName>
</protein>
<keyword evidence="1" id="KW-0472">Membrane</keyword>